<feature type="transmembrane region" description="Helical" evidence="9">
    <location>
        <begin position="48"/>
        <end position="70"/>
    </location>
</feature>
<protein>
    <recommendedName>
        <fullName evidence="8">Lipid II flippase</fullName>
    </recommendedName>
</protein>
<dbReference type="PIRSF" id="PIRSF002869">
    <property type="entry name" value="MviN"/>
    <property type="match status" value="1"/>
</dbReference>
<feature type="transmembrane region" description="Helical" evidence="9">
    <location>
        <begin position="307"/>
        <end position="325"/>
    </location>
</feature>
<comment type="subcellular location">
    <subcellularLocation>
        <location evidence="1">Cell membrane</location>
        <topology evidence="1">Multi-pass membrane protein</topology>
    </subcellularLocation>
</comment>
<keyword evidence="8" id="KW-0813">Transport</keyword>
<reference evidence="11" key="1">
    <citation type="journal article" date="2019" name="Int. J. Syst. Evol. Microbiol.">
        <title>The Global Catalogue of Microorganisms (GCM) 10K type strain sequencing project: providing services to taxonomists for standard genome sequencing and annotation.</title>
        <authorList>
            <consortium name="The Broad Institute Genomics Platform"/>
            <consortium name="The Broad Institute Genome Sequencing Center for Infectious Disease"/>
            <person name="Wu L."/>
            <person name="Ma J."/>
        </authorList>
    </citation>
    <scope>NUCLEOTIDE SEQUENCE [LARGE SCALE GENOMIC DNA]</scope>
    <source>
        <strain evidence="11">JCM 16981</strain>
    </source>
</reference>
<proteinExistence type="inferred from homology"/>
<evidence type="ECO:0000313" key="10">
    <source>
        <dbReference type="EMBL" id="GAA3721958.1"/>
    </source>
</evidence>
<dbReference type="InterPro" id="IPR051050">
    <property type="entry name" value="Lipid_II_flippase_MurJ/MviN"/>
</dbReference>
<dbReference type="PANTHER" id="PTHR47019">
    <property type="entry name" value="LIPID II FLIPPASE MURJ"/>
    <property type="match status" value="1"/>
</dbReference>
<evidence type="ECO:0000256" key="7">
    <source>
        <dbReference type="ARBA" id="ARBA00023136"/>
    </source>
</evidence>
<sequence length="502" mass="56815">MKFKKITISFLVVFTLTILAKLMAFLSELVISYYLGTSYKADAFNTLNGVHLILYPMLSLGIWAVFLPVYKKISVTINVKEADILANKILNLFILISLVFSVVLFFFADIIVGMVAPGFNHETKLLTTDLLQIVSIQYVFIIIASIYSAMLEAHKKFFASKIREIVSYLPLFILGFFYYDEYGVKVFAYALVFGSILRFLIVLPFLNWGYKFRIDLDLKNKNVIEIFKNFPAAITNAAVIQLNTLVDRMLSSTLEIGAVSSLSYGQRLVNVFNGIVSTAIATVWYPTATELVAKNEKRELKNHLIKIIYLISAVMIPVTFISVFYSADIVSTIFERGAFEQKSVTLTSLAFTGYILGLCFYSYKEIIDVVFYSNGDTKMVMKISIVTVLSNIILNLILINILGVFGLSLATSLASMIGFIYSFFKIKKYVNIHAREITSELIKIIVASLISSTIAYIIYKYFMFALLLKLLSSVFITIIFYSLFLIIFKAKTIRIIIGYIKY</sequence>
<name>A0ABP7ENI4_9STAP</name>
<feature type="transmembrane region" description="Helical" evidence="9">
    <location>
        <begin position="345"/>
        <end position="363"/>
    </location>
</feature>
<feature type="transmembrane region" description="Helical" evidence="9">
    <location>
        <begin position="90"/>
        <end position="118"/>
    </location>
</feature>
<feature type="transmembrane region" description="Helical" evidence="9">
    <location>
        <begin position="444"/>
        <end position="464"/>
    </location>
</feature>
<keyword evidence="2 8" id="KW-1003">Cell membrane</keyword>
<comment type="function">
    <text evidence="8">Involved in peptidoglycan biosynthesis. Transports lipid-linked peptidoglycan precursors from the inner to the outer leaflet of the cytoplasmic membrane.</text>
</comment>
<feature type="transmembrane region" description="Helical" evidence="9">
    <location>
        <begin position="186"/>
        <end position="206"/>
    </location>
</feature>
<dbReference type="NCBIfam" id="TIGR01695">
    <property type="entry name" value="murJ_mviN"/>
    <property type="match status" value="1"/>
</dbReference>
<comment type="similarity">
    <text evidence="8">Belongs to the MurJ/MviN family.</text>
</comment>
<dbReference type="PANTHER" id="PTHR47019:SF1">
    <property type="entry name" value="LIPID II FLIPPASE MURJ"/>
    <property type="match status" value="1"/>
</dbReference>
<feature type="transmembrane region" description="Helical" evidence="9">
    <location>
        <begin position="162"/>
        <end position="180"/>
    </location>
</feature>
<evidence type="ECO:0000256" key="2">
    <source>
        <dbReference type="ARBA" id="ARBA00022475"/>
    </source>
</evidence>
<keyword evidence="4 8" id="KW-0133">Cell shape</keyword>
<dbReference type="RefSeq" id="WP_344702043.1">
    <property type="nucleotide sequence ID" value="NZ_BAABCK010000020.1"/>
</dbReference>
<dbReference type="PRINTS" id="PR01806">
    <property type="entry name" value="VIRFACTRMVIN"/>
</dbReference>
<dbReference type="InterPro" id="IPR004268">
    <property type="entry name" value="MurJ"/>
</dbReference>
<dbReference type="Pfam" id="PF03023">
    <property type="entry name" value="MurJ"/>
    <property type="match status" value="1"/>
</dbReference>
<keyword evidence="3 9" id="KW-0812">Transmembrane</keyword>
<evidence type="ECO:0000256" key="9">
    <source>
        <dbReference type="SAM" id="Phobius"/>
    </source>
</evidence>
<keyword evidence="6 9" id="KW-1133">Transmembrane helix</keyword>
<feature type="transmembrane region" description="Helical" evidence="9">
    <location>
        <begin position="407"/>
        <end position="424"/>
    </location>
</feature>
<evidence type="ECO:0000256" key="1">
    <source>
        <dbReference type="ARBA" id="ARBA00004651"/>
    </source>
</evidence>
<evidence type="ECO:0000256" key="4">
    <source>
        <dbReference type="ARBA" id="ARBA00022960"/>
    </source>
</evidence>
<accession>A0ABP7ENI4</accession>
<gene>
    <name evidence="10" type="primary">murJ_2</name>
    <name evidence="10" type="ORF">GCM10022378_10070</name>
</gene>
<dbReference type="Proteomes" id="UP001500920">
    <property type="component" value="Unassembled WGS sequence"/>
</dbReference>
<keyword evidence="5 8" id="KW-0573">Peptidoglycan synthesis</keyword>
<evidence type="ECO:0000256" key="8">
    <source>
        <dbReference type="PIRNR" id="PIRNR002869"/>
    </source>
</evidence>
<keyword evidence="11" id="KW-1185">Reference proteome</keyword>
<feature type="transmembrane region" description="Helical" evidence="9">
    <location>
        <begin position="130"/>
        <end position="150"/>
    </location>
</feature>
<evidence type="ECO:0000256" key="6">
    <source>
        <dbReference type="ARBA" id="ARBA00022989"/>
    </source>
</evidence>
<keyword evidence="8" id="KW-0961">Cell wall biogenesis/degradation</keyword>
<feature type="transmembrane region" description="Helical" evidence="9">
    <location>
        <begin position="470"/>
        <end position="488"/>
    </location>
</feature>
<evidence type="ECO:0000313" key="11">
    <source>
        <dbReference type="Proteomes" id="UP001500920"/>
    </source>
</evidence>
<keyword evidence="7 8" id="KW-0472">Membrane</keyword>
<feature type="transmembrane region" description="Helical" evidence="9">
    <location>
        <begin position="383"/>
        <end position="401"/>
    </location>
</feature>
<dbReference type="EMBL" id="BAABCK010000020">
    <property type="protein sequence ID" value="GAA3721958.1"/>
    <property type="molecule type" value="Genomic_DNA"/>
</dbReference>
<evidence type="ECO:0000256" key="5">
    <source>
        <dbReference type="ARBA" id="ARBA00022984"/>
    </source>
</evidence>
<comment type="caution">
    <text evidence="10">The sequence shown here is derived from an EMBL/GenBank/DDBJ whole genome shotgun (WGS) entry which is preliminary data.</text>
</comment>
<organism evidence="10 11">
    <name type="scientific">Salinicoccus jeotgali</name>
    <dbReference type="NCBI Taxonomy" id="381634"/>
    <lineage>
        <taxon>Bacteria</taxon>
        <taxon>Bacillati</taxon>
        <taxon>Bacillota</taxon>
        <taxon>Bacilli</taxon>
        <taxon>Bacillales</taxon>
        <taxon>Staphylococcaceae</taxon>
        <taxon>Salinicoccus</taxon>
    </lineage>
</organism>
<evidence type="ECO:0000256" key="3">
    <source>
        <dbReference type="ARBA" id="ARBA00022692"/>
    </source>
</evidence>